<protein>
    <recommendedName>
        <fullName evidence="3">Enoyl reductase (ER) domain-containing protein</fullName>
    </recommendedName>
</protein>
<dbReference type="InterPro" id="IPR013154">
    <property type="entry name" value="ADH-like_N"/>
</dbReference>
<organism evidence="4 5">
    <name type="scientific">Phialocephala subalpina</name>
    <dbReference type="NCBI Taxonomy" id="576137"/>
    <lineage>
        <taxon>Eukaryota</taxon>
        <taxon>Fungi</taxon>
        <taxon>Dikarya</taxon>
        <taxon>Ascomycota</taxon>
        <taxon>Pezizomycotina</taxon>
        <taxon>Leotiomycetes</taxon>
        <taxon>Helotiales</taxon>
        <taxon>Mollisiaceae</taxon>
        <taxon>Phialocephala</taxon>
        <taxon>Phialocephala fortinii species complex</taxon>
    </lineage>
</organism>
<evidence type="ECO:0000313" key="5">
    <source>
        <dbReference type="Proteomes" id="UP000184330"/>
    </source>
</evidence>
<dbReference type="PANTHER" id="PTHR45348:SF2">
    <property type="entry name" value="ZINC-TYPE ALCOHOL DEHYDROGENASE-LIKE PROTEIN C2E1P3.01"/>
    <property type="match status" value="1"/>
</dbReference>
<name>A0A1L7WX32_9HELO</name>
<keyword evidence="2" id="KW-0560">Oxidoreductase</keyword>
<dbReference type="InterPro" id="IPR011032">
    <property type="entry name" value="GroES-like_sf"/>
</dbReference>
<feature type="domain" description="Enoyl reductase (ER)" evidence="3">
    <location>
        <begin position="12"/>
        <end position="306"/>
    </location>
</feature>
<dbReference type="InterPro" id="IPR036291">
    <property type="entry name" value="NAD(P)-bd_dom_sf"/>
</dbReference>
<accession>A0A1L7WX32</accession>
<dbReference type="STRING" id="576137.A0A1L7WX32"/>
<dbReference type="OrthoDB" id="3509362at2759"/>
<evidence type="ECO:0000256" key="2">
    <source>
        <dbReference type="ARBA" id="ARBA00023002"/>
    </source>
</evidence>
<dbReference type="InterPro" id="IPR047122">
    <property type="entry name" value="Trans-enoyl_RdTase-like"/>
</dbReference>
<comment type="similarity">
    <text evidence="1">Belongs to the zinc-containing alcohol dehydrogenase family.</text>
</comment>
<reference evidence="4 5" key="1">
    <citation type="submission" date="2016-03" db="EMBL/GenBank/DDBJ databases">
        <authorList>
            <person name="Ploux O."/>
        </authorList>
    </citation>
    <scope>NUCLEOTIDE SEQUENCE [LARGE SCALE GENOMIC DNA]</scope>
    <source>
        <strain evidence="4 5">UAMH 11012</strain>
    </source>
</reference>
<dbReference type="SUPFAM" id="SSF50129">
    <property type="entry name" value="GroES-like"/>
    <property type="match status" value="1"/>
</dbReference>
<dbReference type="Gene3D" id="3.90.180.10">
    <property type="entry name" value="Medium-chain alcohol dehydrogenases, catalytic domain"/>
    <property type="match status" value="2"/>
</dbReference>
<dbReference type="Pfam" id="PF08240">
    <property type="entry name" value="ADH_N"/>
    <property type="match status" value="1"/>
</dbReference>
<dbReference type="Proteomes" id="UP000184330">
    <property type="component" value="Unassembled WGS sequence"/>
</dbReference>
<dbReference type="PANTHER" id="PTHR45348">
    <property type="entry name" value="HYPOTHETICAL OXIDOREDUCTASE (EUROFUNG)"/>
    <property type="match status" value="1"/>
</dbReference>
<evidence type="ECO:0000256" key="1">
    <source>
        <dbReference type="ARBA" id="ARBA00008072"/>
    </source>
</evidence>
<dbReference type="SMART" id="SM00829">
    <property type="entry name" value="PKS_ER"/>
    <property type="match status" value="1"/>
</dbReference>
<dbReference type="EMBL" id="FJOG01000009">
    <property type="protein sequence ID" value="CZR57336.1"/>
    <property type="molecule type" value="Genomic_DNA"/>
</dbReference>
<dbReference type="AlphaFoldDB" id="A0A1L7WX32"/>
<dbReference type="InterPro" id="IPR020843">
    <property type="entry name" value="ER"/>
</dbReference>
<dbReference type="GO" id="GO:0016651">
    <property type="term" value="F:oxidoreductase activity, acting on NAD(P)H"/>
    <property type="evidence" value="ECO:0007669"/>
    <property type="project" value="InterPro"/>
</dbReference>
<evidence type="ECO:0000259" key="3">
    <source>
        <dbReference type="SMART" id="SM00829"/>
    </source>
</evidence>
<keyword evidence="5" id="KW-1185">Reference proteome</keyword>
<sequence length="312" mass="33147">MANIAAWIPAKGEPFKLGPADISTPGPGELNQAIPLHPGDWKLAKGIIPIPLTYPAILGNYVTGYIHAVGGGVERFKKGDRVLSMAAIGDVPFEDATSASIVYAAMSALTLYLGLDRPSKDAVKKGEKVLIWGGGSTMGWFGVQIAVQAGYQVLTTSSPEKLSELKDLGASGVIDYHLPAPTLLKTLSSLGPYRTILDATGSSSAQTIIGDLLAAQGGGMFITTMPIHPSVKLAGNVEGKFVQYADDYLKLENEEYAKWVFWTYLEDSFKNGSLKMGSVEVIGGLNKVGEGLGRLERGEVRGKLVVKPNLQL</sequence>
<dbReference type="SUPFAM" id="SSF51735">
    <property type="entry name" value="NAD(P)-binding Rossmann-fold domains"/>
    <property type="match status" value="1"/>
</dbReference>
<evidence type="ECO:0000313" key="4">
    <source>
        <dbReference type="EMBL" id="CZR57336.1"/>
    </source>
</evidence>
<gene>
    <name evidence="4" type="ORF">PAC_07225</name>
</gene>
<proteinExistence type="inferred from homology"/>
<dbReference type="Gene3D" id="3.40.50.720">
    <property type="entry name" value="NAD(P)-binding Rossmann-like Domain"/>
    <property type="match status" value="1"/>
</dbReference>
<dbReference type="CDD" id="cd08249">
    <property type="entry name" value="enoyl_reductase_like"/>
    <property type="match status" value="1"/>
</dbReference>